<keyword evidence="2" id="KW-0902">Two-component regulatory system</keyword>
<proteinExistence type="predicted"/>
<feature type="coiled-coil region" evidence="7">
    <location>
        <begin position="143"/>
        <end position="170"/>
    </location>
</feature>
<dbReference type="AlphaFoldDB" id="A0ABD5X5Y1"/>
<dbReference type="GO" id="GO:0000160">
    <property type="term" value="P:phosphorelay signal transduction system"/>
    <property type="evidence" value="ECO:0007669"/>
    <property type="project" value="UniProtKB-KW"/>
</dbReference>
<dbReference type="Pfam" id="PF00072">
    <property type="entry name" value="Response_reg"/>
    <property type="match status" value="1"/>
</dbReference>
<dbReference type="PANTHER" id="PTHR48111">
    <property type="entry name" value="REGULATOR OF RPOS"/>
    <property type="match status" value="1"/>
</dbReference>
<keyword evidence="5" id="KW-0804">Transcription</keyword>
<dbReference type="RefSeq" id="WP_267638231.1">
    <property type="nucleotide sequence ID" value="NZ_JAODIY010000013.1"/>
</dbReference>
<dbReference type="EMBL" id="JBHSZQ010000002">
    <property type="protein sequence ID" value="MFC7124999.1"/>
    <property type="molecule type" value="Genomic_DNA"/>
</dbReference>
<evidence type="ECO:0000256" key="3">
    <source>
        <dbReference type="ARBA" id="ARBA00023015"/>
    </source>
</evidence>
<dbReference type="InterPro" id="IPR013971">
    <property type="entry name" value="HalX_domain"/>
</dbReference>
<protein>
    <submittedName>
        <fullName evidence="9">Response regulator</fullName>
    </submittedName>
</protein>
<feature type="domain" description="Response regulatory" evidence="8">
    <location>
        <begin position="8"/>
        <end position="117"/>
    </location>
</feature>
<organism evidence="9 10">
    <name type="scientific">Halovenus rubra</name>
    <dbReference type="NCBI Taxonomy" id="869890"/>
    <lineage>
        <taxon>Archaea</taxon>
        <taxon>Methanobacteriati</taxon>
        <taxon>Methanobacteriota</taxon>
        <taxon>Stenosarchaea group</taxon>
        <taxon>Halobacteria</taxon>
        <taxon>Halobacteriales</taxon>
        <taxon>Haloarculaceae</taxon>
        <taxon>Halovenus</taxon>
    </lineage>
</organism>
<evidence type="ECO:0000256" key="2">
    <source>
        <dbReference type="ARBA" id="ARBA00023012"/>
    </source>
</evidence>
<feature type="modified residue" description="4-aspartylphosphate" evidence="6">
    <location>
        <position position="55"/>
    </location>
</feature>
<evidence type="ECO:0000256" key="6">
    <source>
        <dbReference type="PROSITE-ProRule" id="PRU00169"/>
    </source>
</evidence>
<reference evidence="9 10" key="1">
    <citation type="journal article" date="2014" name="Int. J. Syst. Evol. Microbiol.">
        <title>Complete genome sequence of Corynebacterium casei LMG S-19264T (=DSM 44701T), isolated from a smear-ripened cheese.</title>
        <authorList>
            <consortium name="US DOE Joint Genome Institute (JGI-PGF)"/>
            <person name="Walter F."/>
            <person name="Albersmeier A."/>
            <person name="Kalinowski J."/>
            <person name="Ruckert C."/>
        </authorList>
    </citation>
    <scope>NUCLEOTIDE SEQUENCE [LARGE SCALE GENOMIC DNA]</scope>
    <source>
        <strain evidence="9 10">CGMCC 4.7215</strain>
    </source>
</reference>
<name>A0ABD5X5Y1_9EURY</name>
<evidence type="ECO:0000259" key="8">
    <source>
        <dbReference type="PROSITE" id="PS50110"/>
    </source>
</evidence>
<dbReference type="InterPro" id="IPR011006">
    <property type="entry name" value="CheY-like_superfamily"/>
</dbReference>
<keyword evidence="1 6" id="KW-0597">Phosphoprotein</keyword>
<dbReference type="SMART" id="SM00448">
    <property type="entry name" value="REC"/>
    <property type="match status" value="1"/>
</dbReference>
<evidence type="ECO:0000256" key="7">
    <source>
        <dbReference type="SAM" id="Coils"/>
    </source>
</evidence>
<sequence length="183" mass="20760">MTDTDKANVLVVEDEEDLAQLYTTFLEAEYDVSMATGGEEALEIVHDSFDVVLLDRQMPDLSGDEVLARLSEHGIDIQVAMLTAVEPARDIVNLPFDEYKTKPITRDELLALVQVLIERATYNKHSQEFFSLAVKKTTLEKVNEHGSEEYEEITEQLNELRQSINVTLEDMSDETIPPELIED</sequence>
<evidence type="ECO:0000313" key="9">
    <source>
        <dbReference type="EMBL" id="MFC7124999.1"/>
    </source>
</evidence>
<evidence type="ECO:0000256" key="5">
    <source>
        <dbReference type="ARBA" id="ARBA00023163"/>
    </source>
</evidence>
<dbReference type="GO" id="GO:0003677">
    <property type="term" value="F:DNA binding"/>
    <property type="evidence" value="ECO:0007669"/>
    <property type="project" value="UniProtKB-KW"/>
</dbReference>
<dbReference type="InterPro" id="IPR039420">
    <property type="entry name" value="WalR-like"/>
</dbReference>
<evidence type="ECO:0000256" key="1">
    <source>
        <dbReference type="ARBA" id="ARBA00022553"/>
    </source>
</evidence>
<keyword evidence="3" id="KW-0805">Transcription regulation</keyword>
<accession>A0ABD5X5Y1</accession>
<evidence type="ECO:0000256" key="4">
    <source>
        <dbReference type="ARBA" id="ARBA00023125"/>
    </source>
</evidence>
<comment type="caution">
    <text evidence="9">The sequence shown here is derived from an EMBL/GenBank/DDBJ whole genome shotgun (WGS) entry which is preliminary data.</text>
</comment>
<dbReference type="SUPFAM" id="SSF52172">
    <property type="entry name" value="CheY-like"/>
    <property type="match status" value="1"/>
</dbReference>
<keyword evidence="7" id="KW-0175">Coiled coil</keyword>
<dbReference type="Gene3D" id="3.40.50.2300">
    <property type="match status" value="1"/>
</dbReference>
<dbReference type="PANTHER" id="PTHR48111:SF1">
    <property type="entry name" value="TWO-COMPONENT RESPONSE REGULATOR ORR33"/>
    <property type="match status" value="1"/>
</dbReference>
<gene>
    <name evidence="9" type="ORF">ACFQJ7_02950</name>
</gene>
<dbReference type="InterPro" id="IPR001789">
    <property type="entry name" value="Sig_transdc_resp-reg_receiver"/>
</dbReference>
<evidence type="ECO:0000313" key="10">
    <source>
        <dbReference type="Proteomes" id="UP001596414"/>
    </source>
</evidence>
<dbReference type="Pfam" id="PF08663">
    <property type="entry name" value="HalX"/>
    <property type="match status" value="1"/>
</dbReference>
<dbReference type="PROSITE" id="PS50110">
    <property type="entry name" value="RESPONSE_REGULATORY"/>
    <property type="match status" value="1"/>
</dbReference>
<keyword evidence="4" id="KW-0238">DNA-binding</keyword>
<dbReference type="Proteomes" id="UP001596414">
    <property type="component" value="Unassembled WGS sequence"/>
</dbReference>